<reference evidence="2" key="1">
    <citation type="submission" date="2025-08" db="UniProtKB">
        <authorList>
            <consortium name="RefSeq"/>
        </authorList>
    </citation>
    <scope>IDENTIFICATION</scope>
    <source>
        <tissue evidence="2">Gonads</tissue>
    </source>
</reference>
<evidence type="ECO:0000313" key="1">
    <source>
        <dbReference type="Proteomes" id="UP000085678"/>
    </source>
</evidence>
<keyword evidence="1" id="KW-1185">Reference proteome</keyword>
<dbReference type="GeneID" id="106154847"/>
<dbReference type="Proteomes" id="UP000085678">
    <property type="component" value="Unplaced"/>
</dbReference>
<dbReference type="AlphaFoldDB" id="A0A1S3HFJ4"/>
<dbReference type="RefSeq" id="XP_013384815.1">
    <property type="nucleotide sequence ID" value="XM_013529361.1"/>
</dbReference>
<dbReference type="OrthoDB" id="6104836at2759"/>
<proteinExistence type="predicted"/>
<dbReference type="KEGG" id="lak:106154847"/>
<sequence length="234" mass="27229">MPQITNRKLVRDTNNCPIGKGSVFNSVLDISFAARRRAEKLNEGEAEKFKMVNKVMEKYQHSQEVINNRAIERINKSLREMEAYKRVLQSDYRANHFDTLKLGYKPGQSKTPENARKVKYETRVYNSGFSLRNFRPEVERKLKEMDPEEQASKFKQKLLEKFRRQSEVSCDNCRRLSVASDGNFRSRRVSSLPSIFGAERQPPIRPDCLDAIETVQNLNNPDRNPLVTQMKPDT</sequence>
<name>A0A1S3HFJ4_LINAN</name>
<gene>
    <name evidence="2" type="primary">LOC106154847</name>
</gene>
<organism evidence="1 2">
    <name type="scientific">Lingula anatina</name>
    <name type="common">Brachiopod</name>
    <name type="synonym">Lingula unguis</name>
    <dbReference type="NCBI Taxonomy" id="7574"/>
    <lineage>
        <taxon>Eukaryota</taxon>
        <taxon>Metazoa</taxon>
        <taxon>Spiralia</taxon>
        <taxon>Lophotrochozoa</taxon>
        <taxon>Brachiopoda</taxon>
        <taxon>Linguliformea</taxon>
        <taxon>Lingulata</taxon>
        <taxon>Lingulida</taxon>
        <taxon>Linguloidea</taxon>
        <taxon>Lingulidae</taxon>
        <taxon>Lingula</taxon>
    </lineage>
</organism>
<evidence type="ECO:0000313" key="2">
    <source>
        <dbReference type="RefSeq" id="XP_013384815.1"/>
    </source>
</evidence>
<accession>A0A1S3HFJ4</accession>
<dbReference type="InParanoid" id="A0A1S3HFJ4"/>
<protein>
    <submittedName>
        <fullName evidence="2">Uncharacterized protein LOC106154847</fullName>
    </submittedName>
</protein>